<accession>A0ABD4Z3D4</accession>
<keyword evidence="3" id="KW-1185">Reference proteome</keyword>
<reference evidence="2 3" key="1">
    <citation type="submission" date="2023-05" db="EMBL/GenBank/DDBJ databases">
        <title>A new hyperthermophilic archaea 'Ignisphaera cupida' sp. nov. and description of the family 'Ignisphaeraceae' fam. nov.</title>
        <authorList>
            <person name="Podosokorskaya O.A."/>
            <person name="Elcheninov A.G."/>
            <person name="Klukina A."/>
            <person name="Merkel A.Y."/>
        </authorList>
    </citation>
    <scope>NUCLEOTIDE SEQUENCE [LARGE SCALE GENOMIC DNA]</scope>
    <source>
        <strain evidence="2 3">4213-co</strain>
    </source>
</reference>
<dbReference type="PANTHER" id="PTHR21028:SF2">
    <property type="entry name" value="CYTH DOMAIN-CONTAINING PROTEIN"/>
    <property type="match status" value="1"/>
</dbReference>
<sequence length="186" mass="21050">MLETEIKLRVNNLDDVEKKLLSIGAKLVDFVEETDYYIDLRPCIDLRSLDMALRVRVSRNILNGSVKCELTFKGSRVSSYPKIRKEVSVNIDNAENLLEIFKGLGFNKVYAVSKTRKVYQFENFLVFLDNVAELGSFVEVETRNVTGQSISELANALRSFLLYAGIAGEVVEKTYLELLLEKKGLG</sequence>
<dbReference type="EMBL" id="JASNVW010000001">
    <property type="protein sequence ID" value="MDK6027826.1"/>
    <property type="molecule type" value="Genomic_DNA"/>
</dbReference>
<dbReference type="CDD" id="cd07890">
    <property type="entry name" value="CYTH-like_AC_IV-like"/>
    <property type="match status" value="1"/>
</dbReference>
<dbReference type="Gene3D" id="2.40.320.10">
    <property type="entry name" value="Hypothetical Protein Pfu-838710-001"/>
    <property type="match status" value="1"/>
</dbReference>
<dbReference type="Pfam" id="PF01928">
    <property type="entry name" value="CYTH"/>
    <property type="match status" value="1"/>
</dbReference>
<evidence type="ECO:0000313" key="3">
    <source>
        <dbReference type="Proteomes" id="UP001529235"/>
    </source>
</evidence>
<dbReference type="InterPro" id="IPR008173">
    <property type="entry name" value="Adenylyl_cyclase_CyaB"/>
</dbReference>
<protein>
    <submittedName>
        <fullName evidence="2">Class IV adenylate cyclase</fullName>
    </submittedName>
</protein>
<dbReference type="Proteomes" id="UP001529235">
    <property type="component" value="Unassembled WGS sequence"/>
</dbReference>
<dbReference type="SUPFAM" id="SSF55154">
    <property type="entry name" value="CYTH-like phosphatases"/>
    <property type="match status" value="1"/>
</dbReference>
<evidence type="ECO:0000259" key="1">
    <source>
        <dbReference type="PROSITE" id="PS51707"/>
    </source>
</evidence>
<dbReference type="PANTHER" id="PTHR21028">
    <property type="entry name" value="SI:CH211-156B7.4"/>
    <property type="match status" value="1"/>
</dbReference>
<evidence type="ECO:0000313" key="2">
    <source>
        <dbReference type="EMBL" id="MDK6027826.1"/>
    </source>
</evidence>
<dbReference type="SMART" id="SM01118">
    <property type="entry name" value="CYTH"/>
    <property type="match status" value="1"/>
</dbReference>
<feature type="domain" description="CYTH" evidence="1">
    <location>
        <begin position="1"/>
        <end position="181"/>
    </location>
</feature>
<dbReference type="InterPro" id="IPR033469">
    <property type="entry name" value="CYTH-like_dom_sf"/>
</dbReference>
<name>A0ABD4Z3D4_9CREN</name>
<organism evidence="2 3">
    <name type="scientific">Ignisphaera cupida</name>
    <dbReference type="NCBI Taxonomy" id="3050454"/>
    <lineage>
        <taxon>Archaea</taxon>
        <taxon>Thermoproteota</taxon>
        <taxon>Thermoprotei</taxon>
        <taxon>Desulfurococcales</taxon>
        <taxon>Desulfurococcaceae</taxon>
        <taxon>Ignisphaera</taxon>
    </lineage>
</organism>
<comment type="caution">
    <text evidence="2">The sequence shown here is derived from an EMBL/GenBank/DDBJ whole genome shotgun (WGS) entry which is preliminary data.</text>
</comment>
<dbReference type="AlphaFoldDB" id="A0ABD4Z3D4"/>
<proteinExistence type="predicted"/>
<dbReference type="NCBIfam" id="TIGR00318">
    <property type="entry name" value="cyaB"/>
    <property type="match status" value="1"/>
</dbReference>
<dbReference type="PROSITE" id="PS51707">
    <property type="entry name" value="CYTH"/>
    <property type="match status" value="1"/>
</dbReference>
<gene>
    <name evidence="2" type="primary">cyaB</name>
    <name evidence="2" type="ORF">QPL79_00385</name>
</gene>
<dbReference type="RefSeq" id="WP_285272807.1">
    <property type="nucleotide sequence ID" value="NZ_JASNVW010000001.1"/>
</dbReference>
<dbReference type="InterPro" id="IPR023577">
    <property type="entry name" value="CYTH_domain"/>
</dbReference>